<keyword evidence="2 8" id="KW-0813">Transport</keyword>
<comment type="caution">
    <text evidence="10">The sequence shown here is derived from an EMBL/GenBank/DDBJ whole genome shotgun (WGS) entry which is preliminary data.</text>
</comment>
<feature type="domain" description="4Fe-4S ferredoxin-type" evidence="9">
    <location>
        <begin position="1"/>
        <end position="29"/>
    </location>
</feature>
<keyword evidence="7" id="KW-0003">3Fe-4S</keyword>
<evidence type="ECO:0000256" key="3">
    <source>
        <dbReference type="ARBA" id="ARBA00022723"/>
    </source>
</evidence>
<protein>
    <recommendedName>
        <fullName evidence="8">Ferredoxin</fullName>
    </recommendedName>
</protein>
<dbReference type="PRINTS" id="PR00352">
    <property type="entry name" value="3FE4SFRDOXIN"/>
</dbReference>
<comment type="function">
    <text evidence="8">Ferredoxins are iron-sulfur proteins that transfer electrons in a wide variety of metabolic reactions.</text>
</comment>
<dbReference type="EMBL" id="PYGA01000007">
    <property type="protein sequence ID" value="PSK97687.1"/>
    <property type="molecule type" value="Genomic_DNA"/>
</dbReference>
<reference evidence="10 11" key="1">
    <citation type="submission" date="2018-03" db="EMBL/GenBank/DDBJ databases">
        <title>Genomic Encyclopedia of Archaeal and Bacterial Type Strains, Phase II (KMG-II): from individual species to whole genera.</title>
        <authorList>
            <person name="Goeker M."/>
        </authorList>
    </citation>
    <scope>NUCLEOTIDE SEQUENCE [LARGE SCALE GENOMIC DNA]</scope>
    <source>
        <strain evidence="10 11">DSM 45312</strain>
    </source>
</reference>
<keyword evidence="3 8" id="KW-0479">Metal-binding</keyword>
<evidence type="ECO:0000256" key="7">
    <source>
        <dbReference type="ARBA" id="ARBA00023291"/>
    </source>
</evidence>
<dbReference type="Gene3D" id="3.30.70.20">
    <property type="match status" value="1"/>
</dbReference>
<dbReference type="PROSITE" id="PS51379">
    <property type="entry name" value="4FE4S_FER_2"/>
    <property type="match status" value="1"/>
</dbReference>
<dbReference type="Pfam" id="PF13459">
    <property type="entry name" value="Fer4_15"/>
    <property type="match status" value="1"/>
</dbReference>
<dbReference type="RefSeq" id="WP_106583034.1">
    <property type="nucleotide sequence ID" value="NZ_PYGA01000007.1"/>
</dbReference>
<dbReference type="OrthoDB" id="3215002at2"/>
<organism evidence="10 11">
    <name type="scientific">Murinocardiopsis flavida</name>
    <dbReference type="NCBI Taxonomy" id="645275"/>
    <lineage>
        <taxon>Bacteria</taxon>
        <taxon>Bacillati</taxon>
        <taxon>Actinomycetota</taxon>
        <taxon>Actinomycetes</taxon>
        <taxon>Streptosporangiales</taxon>
        <taxon>Nocardiopsidaceae</taxon>
        <taxon>Murinocardiopsis</taxon>
    </lineage>
</organism>
<keyword evidence="11" id="KW-1185">Reference proteome</keyword>
<evidence type="ECO:0000256" key="6">
    <source>
        <dbReference type="ARBA" id="ARBA00023014"/>
    </source>
</evidence>
<keyword evidence="6 8" id="KW-0411">Iron-sulfur</keyword>
<evidence type="ECO:0000256" key="5">
    <source>
        <dbReference type="ARBA" id="ARBA00023004"/>
    </source>
</evidence>
<evidence type="ECO:0000313" key="11">
    <source>
        <dbReference type="Proteomes" id="UP000240542"/>
    </source>
</evidence>
<dbReference type="PANTHER" id="PTHR36923">
    <property type="entry name" value="FERREDOXIN"/>
    <property type="match status" value="1"/>
</dbReference>
<dbReference type="AlphaFoldDB" id="A0A2P8DKD1"/>
<dbReference type="GO" id="GO:0051538">
    <property type="term" value="F:3 iron, 4 sulfur cluster binding"/>
    <property type="evidence" value="ECO:0007669"/>
    <property type="project" value="UniProtKB-KW"/>
</dbReference>
<gene>
    <name evidence="10" type="ORF">CLV63_10780</name>
</gene>
<dbReference type="GO" id="GO:0009055">
    <property type="term" value="F:electron transfer activity"/>
    <property type="evidence" value="ECO:0007669"/>
    <property type="project" value="UniProtKB-UniRule"/>
</dbReference>
<dbReference type="PANTHER" id="PTHR36923:SF3">
    <property type="entry name" value="FERREDOXIN"/>
    <property type="match status" value="1"/>
</dbReference>
<evidence type="ECO:0000256" key="4">
    <source>
        <dbReference type="ARBA" id="ARBA00022982"/>
    </source>
</evidence>
<accession>A0A2P8DKD1</accession>
<evidence type="ECO:0000259" key="9">
    <source>
        <dbReference type="PROSITE" id="PS51379"/>
    </source>
</evidence>
<name>A0A2P8DKD1_9ACTN</name>
<dbReference type="InterPro" id="IPR017896">
    <property type="entry name" value="4Fe4S_Fe-S-bd"/>
</dbReference>
<evidence type="ECO:0000256" key="2">
    <source>
        <dbReference type="ARBA" id="ARBA00022448"/>
    </source>
</evidence>
<evidence type="ECO:0000256" key="1">
    <source>
        <dbReference type="ARBA" id="ARBA00001927"/>
    </source>
</evidence>
<keyword evidence="5 8" id="KW-0408">Iron</keyword>
<dbReference type="InterPro" id="IPR051269">
    <property type="entry name" value="Fe-S_cluster_ET"/>
</dbReference>
<comment type="cofactor">
    <cofactor evidence="1">
        <name>[3Fe-4S] cluster</name>
        <dbReference type="ChEBI" id="CHEBI:21137"/>
    </cofactor>
</comment>
<dbReference type="Proteomes" id="UP000240542">
    <property type="component" value="Unassembled WGS sequence"/>
</dbReference>
<dbReference type="SUPFAM" id="SSF54862">
    <property type="entry name" value="4Fe-4S ferredoxins"/>
    <property type="match status" value="1"/>
</dbReference>
<evidence type="ECO:0000256" key="8">
    <source>
        <dbReference type="RuleBase" id="RU368020"/>
    </source>
</evidence>
<dbReference type="InterPro" id="IPR001080">
    <property type="entry name" value="3Fe4S_ferredoxin"/>
</dbReference>
<sequence length="65" mass="6822">MRVRVDQDACAGSGQCVMSAPAVFDQRETDGVVTLLDDGPDPRLHGGVRTAARLCPARAIALSAR</sequence>
<evidence type="ECO:0000313" key="10">
    <source>
        <dbReference type="EMBL" id="PSK97687.1"/>
    </source>
</evidence>
<keyword evidence="4 8" id="KW-0249">Electron transport</keyword>
<proteinExistence type="predicted"/>
<dbReference type="GO" id="GO:0005506">
    <property type="term" value="F:iron ion binding"/>
    <property type="evidence" value="ECO:0007669"/>
    <property type="project" value="UniProtKB-UniRule"/>
</dbReference>